<organism evidence="1 3">
    <name type="scientific">Mycobacterium talmoniae</name>
    <dbReference type="NCBI Taxonomy" id="1858794"/>
    <lineage>
        <taxon>Bacteria</taxon>
        <taxon>Bacillati</taxon>
        <taxon>Actinomycetota</taxon>
        <taxon>Actinomycetes</taxon>
        <taxon>Mycobacteriales</taxon>
        <taxon>Mycobacteriaceae</taxon>
        <taxon>Mycobacterium</taxon>
    </lineage>
</organism>
<gene>
    <name evidence="1" type="ORF">BKN37_22875</name>
    <name evidence="2" type="ORF">C1Y40_03476</name>
</gene>
<protein>
    <submittedName>
        <fullName evidence="1">Uncharacterized protein</fullName>
    </submittedName>
</protein>
<dbReference type="Proteomes" id="UP000179734">
    <property type="component" value="Unassembled WGS sequence"/>
</dbReference>
<accession>A0A1S1NCL9</accession>
<sequence length="76" mass="9155">MVRLVTLRLFDNAYQAFKRYAGLNRLPIDSWIENQLDVEDLRRRCAEHDRWMRTHPEIAAFSEAWADRNLDELAKH</sequence>
<evidence type="ECO:0000313" key="1">
    <source>
        <dbReference type="EMBL" id="OHU96073.1"/>
    </source>
</evidence>
<evidence type="ECO:0000313" key="2">
    <source>
        <dbReference type="EMBL" id="PQM46356.1"/>
    </source>
</evidence>
<reference evidence="2" key="3">
    <citation type="submission" date="2018-01" db="EMBL/GenBank/DDBJ databases">
        <authorList>
            <person name="Gaut B.S."/>
            <person name="Morton B.R."/>
            <person name="Clegg M.T."/>
            <person name="Duvall M.R."/>
        </authorList>
    </citation>
    <scope>NUCLEOTIDE SEQUENCE</scope>
    <source>
        <strain evidence="2">ATCC BAA-2683</strain>
    </source>
</reference>
<reference evidence="1 3" key="1">
    <citation type="submission" date="2016-10" db="EMBL/GenBank/DDBJ databases">
        <title>Genome sequence of Mycobacterium talmonii.</title>
        <authorList>
            <person name="Greninger A.L."/>
            <person name="Elliott B."/>
            <person name="Vasireddy S."/>
            <person name="Vasireddy R."/>
        </authorList>
    </citation>
    <scope>NUCLEOTIDE SEQUENCE [LARGE SCALE GENOMIC DNA]</scope>
    <source>
        <strain evidence="1">MO-5499</strain>
        <strain evidence="3">NE-TNMC-100812</strain>
    </source>
</reference>
<dbReference type="EMBL" id="MLQM01000181">
    <property type="protein sequence ID" value="OHU96073.1"/>
    <property type="molecule type" value="Genomic_DNA"/>
</dbReference>
<evidence type="ECO:0000313" key="4">
    <source>
        <dbReference type="Proteomes" id="UP000238296"/>
    </source>
</evidence>
<dbReference type="Proteomes" id="UP000238296">
    <property type="component" value="Unassembled WGS sequence"/>
</dbReference>
<dbReference type="AlphaFoldDB" id="A0A1S1NCL9"/>
<name>A0A1S1NCL9_9MYCO</name>
<proteinExistence type="predicted"/>
<reference evidence="2 4" key="2">
    <citation type="journal article" date="2017" name="Int. J. Syst. Evol. Microbiol.">
        <title>Mycobacterium talmoniae sp. nov., a slowly growing mycobacterium isolated from human respiratory samples.</title>
        <authorList>
            <person name="Davidson R.M."/>
            <person name="DeGroote M.A."/>
            <person name="Marola J.L."/>
            <person name="Buss S."/>
            <person name="Jones V."/>
            <person name="McNeil M.R."/>
            <person name="Freifeld A.G."/>
            <person name="Elaine Epperson L."/>
            <person name="Hasan N.A."/>
            <person name="Jackson M."/>
            <person name="Iwen P.C."/>
            <person name="Salfinger M."/>
            <person name="Strong M."/>
        </authorList>
    </citation>
    <scope>NUCLEOTIDE SEQUENCE [LARGE SCALE GENOMIC DNA]</scope>
    <source>
        <strain evidence="2 4">ATCC BAA-2683</strain>
    </source>
</reference>
<evidence type="ECO:0000313" key="3">
    <source>
        <dbReference type="Proteomes" id="UP000179734"/>
    </source>
</evidence>
<dbReference type="RefSeq" id="WP_071029232.1">
    <property type="nucleotide sequence ID" value="NZ_MLQM01000181.1"/>
</dbReference>
<dbReference type="EMBL" id="PPEA01000507">
    <property type="protein sequence ID" value="PQM46356.1"/>
    <property type="molecule type" value="Genomic_DNA"/>
</dbReference>
<comment type="caution">
    <text evidence="1">The sequence shown here is derived from an EMBL/GenBank/DDBJ whole genome shotgun (WGS) entry which is preliminary data.</text>
</comment>
<keyword evidence="3" id="KW-1185">Reference proteome</keyword>